<organism evidence="1 2">
    <name type="scientific">Linderina macrospora</name>
    <dbReference type="NCBI Taxonomy" id="4868"/>
    <lineage>
        <taxon>Eukaryota</taxon>
        <taxon>Fungi</taxon>
        <taxon>Fungi incertae sedis</taxon>
        <taxon>Zoopagomycota</taxon>
        <taxon>Kickxellomycotina</taxon>
        <taxon>Kickxellomycetes</taxon>
        <taxon>Kickxellales</taxon>
        <taxon>Kickxellaceae</taxon>
        <taxon>Linderina</taxon>
    </lineage>
</organism>
<dbReference type="EMBL" id="JANBPW010000468">
    <property type="protein sequence ID" value="KAJ1949392.1"/>
    <property type="molecule type" value="Genomic_DNA"/>
</dbReference>
<keyword evidence="2" id="KW-1185">Reference proteome</keyword>
<sequence length="109" mass="12793">MKFFAPAFLLAAVAMAAPTTQPDNVAAVERRQLENASWKWYKRGDAPAVHDKHQTEDIGEQWFKRQVENASEQWLKRQIENGGWEWLKRSDAPVTRDKRQLENASWKWL</sequence>
<reference evidence="1" key="1">
    <citation type="submission" date="2022-07" db="EMBL/GenBank/DDBJ databases">
        <title>Phylogenomic reconstructions and comparative analyses of Kickxellomycotina fungi.</title>
        <authorList>
            <person name="Reynolds N.K."/>
            <person name="Stajich J.E."/>
            <person name="Barry K."/>
            <person name="Grigoriev I.V."/>
            <person name="Crous P."/>
            <person name="Smith M.E."/>
        </authorList>
    </citation>
    <scope>NUCLEOTIDE SEQUENCE</scope>
    <source>
        <strain evidence="1">NRRL 5244</strain>
    </source>
</reference>
<name>A0ACC1JF14_9FUNG</name>
<protein>
    <submittedName>
        <fullName evidence="1">Uncharacterized protein</fullName>
    </submittedName>
</protein>
<dbReference type="Proteomes" id="UP001150603">
    <property type="component" value="Unassembled WGS sequence"/>
</dbReference>
<gene>
    <name evidence="1" type="ORF">FBU59_001166</name>
</gene>
<comment type="caution">
    <text evidence="1">The sequence shown here is derived from an EMBL/GenBank/DDBJ whole genome shotgun (WGS) entry which is preliminary data.</text>
</comment>
<accession>A0ACC1JF14</accession>
<proteinExistence type="predicted"/>
<evidence type="ECO:0000313" key="2">
    <source>
        <dbReference type="Proteomes" id="UP001150603"/>
    </source>
</evidence>
<evidence type="ECO:0000313" key="1">
    <source>
        <dbReference type="EMBL" id="KAJ1949392.1"/>
    </source>
</evidence>